<name>A0A644XUI7_9ZZZZ</name>
<gene>
    <name evidence="1" type="ORF">SDC9_66165</name>
</gene>
<reference evidence="1" key="1">
    <citation type="submission" date="2019-08" db="EMBL/GenBank/DDBJ databases">
        <authorList>
            <person name="Kucharzyk K."/>
            <person name="Murdoch R.W."/>
            <person name="Higgins S."/>
            <person name="Loffler F."/>
        </authorList>
    </citation>
    <scope>NUCLEOTIDE SEQUENCE</scope>
</reference>
<organism evidence="1">
    <name type="scientific">bioreactor metagenome</name>
    <dbReference type="NCBI Taxonomy" id="1076179"/>
    <lineage>
        <taxon>unclassified sequences</taxon>
        <taxon>metagenomes</taxon>
        <taxon>ecological metagenomes</taxon>
    </lineage>
</organism>
<comment type="caution">
    <text evidence="1">The sequence shown here is derived from an EMBL/GenBank/DDBJ whole genome shotgun (WGS) entry which is preliminary data.</text>
</comment>
<accession>A0A644XUI7</accession>
<dbReference type="AlphaFoldDB" id="A0A644XUI7"/>
<dbReference type="EMBL" id="VSSQ01003235">
    <property type="protein sequence ID" value="MPM19739.1"/>
    <property type="molecule type" value="Genomic_DNA"/>
</dbReference>
<sequence length="218" mass="24564">MEAAHVRVHLVSDVGSVKQSRAVKRNQFLRQVDCRLPGRGNTVNLLNGLVIVARVLGIIQNDFGGILRGRAERVFAVLVGYDNLFTVGCKLILNKRVRRADAPPAAYPLVGIVVERAERAKHRIVLYSHAPEPGEQVALFRAGFLFKHGQDGGNLVLHSIERKQRVKVRYRGVRRGTNKENVRQFQRRLPKLHGIRQRAFAVHMQSGEERVAYAVNLD</sequence>
<proteinExistence type="predicted"/>
<protein>
    <submittedName>
        <fullName evidence="1">Uncharacterized protein</fullName>
    </submittedName>
</protein>
<evidence type="ECO:0000313" key="1">
    <source>
        <dbReference type="EMBL" id="MPM19739.1"/>
    </source>
</evidence>